<dbReference type="AlphaFoldDB" id="A0A2T3AKM2"/>
<evidence type="ECO:0000256" key="6">
    <source>
        <dbReference type="SAM" id="MobiDB-lite"/>
    </source>
</evidence>
<dbReference type="GO" id="GO:0005816">
    <property type="term" value="C:spindle pole body"/>
    <property type="evidence" value="ECO:0007669"/>
    <property type="project" value="UniProtKB-ARBA"/>
</dbReference>
<comment type="similarity">
    <text evidence="1 5">Belongs to the TUBGCP family.</text>
</comment>
<dbReference type="GO" id="GO:0000922">
    <property type="term" value="C:spindle pole"/>
    <property type="evidence" value="ECO:0007669"/>
    <property type="project" value="InterPro"/>
</dbReference>
<evidence type="ECO:0000259" key="8">
    <source>
        <dbReference type="Pfam" id="PF17681"/>
    </source>
</evidence>
<dbReference type="GO" id="GO:0043015">
    <property type="term" value="F:gamma-tubulin binding"/>
    <property type="evidence" value="ECO:0007669"/>
    <property type="project" value="InterPro"/>
</dbReference>
<keyword evidence="10" id="KW-1185">Reference proteome</keyword>
<evidence type="ECO:0000259" key="7">
    <source>
        <dbReference type="Pfam" id="PF04130"/>
    </source>
</evidence>
<dbReference type="GO" id="GO:0051011">
    <property type="term" value="F:microtubule minus-end binding"/>
    <property type="evidence" value="ECO:0007669"/>
    <property type="project" value="TreeGrafter"/>
</dbReference>
<dbReference type="Proteomes" id="UP000241462">
    <property type="component" value="Unassembled WGS sequence"/>
</dbReference>
<evidence type="ECO:0000256" key="2">
    <source>
        <dbReference type="ARBA" id="ARBA00022490"/>
    </source>
</evidence>
<gene>
    <name evidence="9" type="ORF">BD289DRAFT_449926</name>
</gene>
<sequence length="942" mass="106376">MASFATEGEGAADLFHRPDFWKSSNLLNPPPPLAEKFFDLLQSRFVNSDASAATNDSYFRPPPGLGPDATVERRPSETHDSVFDASGIVSEAEPDRDLWLVDDNVQAQTPVHKSWVRFETGQQQSDLAIFLSEADASAYDAFLASGRIHEGSIPQGLYKNIDLRSWMSCLLSMSLGRDSFMFAWNQDTMTFLPLLGLTKVPCYSGESLAGIVRLCTSCGETYRRLKAFVERTYSSNATPSRIALANALDKLLLVVQDELGARGLRAKSILQLQSFVKPVLTILSYFQQLIHKSRKTTNDSSLLSIIYAEAQSAELSEPFLKDAMGEILRMVSRPFMEFVEEWLGLRPERGVPISKSGSSKGFVRCDKHMWIDDQGFELEEEDFFLDLNNIPSFIPDDMARAIFETGKNLRFLQSYHPQHPLACLNSMAVAGLPNLEWQYDWASVRRVERKADEYHRAVAEILCKSPVTTPKTSSSMANDLQRSDEAVLQFFGKDELRLEQTVLASIEQLDRPVTKVQSWDKLSALLRNELFSLRDEGEVLGSNFSPHWSLLPMLSFGPMIYAQARLVNRECLRSLYVEHNLRQHIRLQKAFQLLGDGMFSSRLSNALFNPEMEKTERQAGVARSGANMGLRLSNRVKWPPASSELRLALAGLLTDSYQQSSDGTGWEGVTLSRTEPAVLPGGLSFAIRELSPEEMDGCMDPGALEALDFLRLSYKPPPPLTPILTPGVLVKYDRIFKHLLRLLRMLCVTDQLFRDMTSSASKWKDPDDVSLRFRLEAHNFISNVARFFFDVGIEKPWRGFEAWLDTIEQGLGVNKDNTKAPSAISPDRLGEQHERTLDEIMAALLLRKRQQPVLKLLEEVFMLVLSFSKIIRVRAENAFGPRPDVKELYGSFREKVEVFITVCRGMSEKTGYGQKREAGKTEENHITMLLLMLDMSNYYVKR</sequence>
<dbReference type="InterPro" id="IPR041470">
    <property type="entry name" value="GCP_N"/>
</dbReference>
<keyword evidence="4 5" id="KW-0206">Cytoskeleton</keyword>
<dbReference type="Pfam" id="PF17681">
    <property type="entry name" value="GCP_N_terminal"/>
    <property type="match status" value="1"/>
</dbReference>
<dbReference type="EMBL" id="KZ678379">
    <property type="protein sequence ID" value="PSS02121.1"/>
    <property type="molecule type" value="Genomic_DNA"/>
</dbReference>
<dbReference type="PANTHER" id="PTHR19302">
    <property type="entry name" value="GAMMA TUBULIN COMPLEX PROTEIN"/>
    <property type="match status" value="1"/>
</dbReference>
<feature type="domain" description="Gamma tubulin complex component C-terminal" evidence="7">
    <location>
        <begin position="581"/>
        <end position="939"/>
    </location>
</feature>
<keyword evidence="2 5" id="KW-0963">Cytoplasm</keyword>
<proteinExistence type="inferred from homology"/>
<dbReference type="FunFam" id="1.20.120.1900:FF:000013">
    <property type="entry name" value="Spindle pole body component"/>
    <property type="match status" value="1"/>
</dbReference>
<dbReference type="GO" id="GO:0051321">
    <property type="term" value="P:meiotic cell cycle"/>
    <property type="evidence" value="ECO:0007669"/>
    <property type="project" value="TreeGrafter"/>
</dbReference>
<dbReference type="Pfam" id="PF04130">
    <property type="entry name" value="GCP_C_terminal"/>
    <property type="match status" value="1"/>
</dbReference>
<dbReference type="InterPro" id="IPR042241">
    <property type="entry name" value="GCP_C_sf"/>
</dbReference>
<dbReference type="STRING" id="2025994.A0A2T3AKM2"/>
<keyword evidence="3 5" id="KW-0493">Microtubule</keyword>
<dbReference type="GO" id="GO:0031122">
    <property type="term" value="P:cytoplasmic microtubule organization"/>
    <property type="evidence" value="ECO:0007669"/>
    <property type="project" value="TreeGrafter"/>
</dbReference>
<comment type="subcellular location">
    <subcellularLocation>
        <location evidence="5">Cytoplasm</location>
        <location evidence="5">Cytoskeleton</location>
        <location evidence="5">Microtubule organizing center</location>
    </subcellularLocation>
</comment>
<accession>A0A2T3AKM2</accession>
<evidence type="ECO:0000256" key="4">
    <source>
        <dbReference type="ARBA" id="ARBA00023212"/>
    </source>
</evidence>
<dbReference type="PANTHER" id="PTHR19302:SF70">
    <property type="entry name" value="GAMMA-TUBULIN COMPLEX COMPONENT 6"/>
    <property type="match status" value="1"/>
</dbReference>
<dbReference type="GO" id="GO:0051225">
    <property type="term" value="P:spindle assembly"/>
    <property type="evidence" value="ECO:0007669"/>
    <property type="project" value="TreeGrafter"/>
</dbReference>
<dbReference type="InterPro" id="IPR007259">
    <property type="entry name" value="GCP"/>
</dbReference>
<dbReference type="OrthoDB" id="775571at2759"/>
<feature type="domain" description="Gamma tubulin complex component protein N-terminal" evidence="8">
    <location>
        <begin position="169"/>
        <end position="436"/>
    </location>
</feature>
<dbReference type="Gene3D" id="1.20.120.1900">
    <property type="entry name" value="Gamma-tubulin complex, C-terminal domain"/>
    <property type="match status" value="1"/>
</dbReference>
<dbReference type="InParanoid" id="A0A2T3AKM2"/>
<evidence type="ECO:0000313" key="10">
    <source>
        <dbReference type="Proteomes" id="UP000241462"/>
    </source>
</evidence>
<evidence type="ECO:0000256" key="1">
    <source>
        <dbReference type="ARBA" id="ARBA00010337"/>
    </source>
</evidence>
<evidence type="ECO:0000256" key="3">
    <source>
        <dbReference type="ARBA" id="ARBA00022701"/>
    </source>
</evidence>
<dbReference type="GO" id="GO:0007020">
    <property type="term" value="P:microtubule nucleation"/>
    <property type="evidence" value="ECO:0007669"/>
    <property type="project" value="InterPro"/>
</dbReference>
<reference evidence="9 10" key="1">
    <citation type="journal article" date="2018" name="Mycol. Prog.">
        <title>Coniella lustricola, a new species from submerged detritus.</title>
        <authorList>
            <person name="Raudabaugh D.B."/>
            <person name="Iturriaga T."/>
            <person name="Carver A."/>
            <person name="Mondo S."/>
            <person name="Pangilinan J."/>
            <person name="Lipzen A."/>
            <person name="He G."/>
            <person name="Amirebrahimi M."/>
            <person name="Grigoriev I.V."/>
            <person name="Miller A.N."/>
        </authorList>
    </citation>
    <scope>NUCLEOTIDE SEQUENCE [LARGE SCALE GENOMIC DNA]</scope>
    <source>
        <strain evidence="9 10">B22-T-1</strain>
    </source>
</reference>
<dbReference type="GO" id="GO:0000930">
    <property type="term" value="C:gamma-tubulin complex"/>
    <property type="evidence" value="ECO:0007669"/>
    <property type="project" value="TreeGrafter"/>
</dbReference>
<protein>
    <recommendedName>
        <fullName evidence="5">Spindle pole body component</fullName>
    </recommendedName>
</protein>
<dbReference type="GO" id="GO:0005874">
    <property type="term" value="C:microtubule"/>
    <property type="evidence" value="ECO:0007669"/>
    <property type="project" value="UniProtKB-KW"/>
</dbReference>
<evidence type="ECO:0000313" key="9">
    <source>
        <dbReference type="EMBL" id="PSS02121.1"/>
    </source>
</evidence>
<evidence type="ECO:0000256" key="5">
    <source>
        <dbReference type="RuleBase" id="RU363050"/>
    </source>
</evidence>
<dbReference type="GO" id="GO:0000278">
    <property type="term" value="P:mitotic cell cycle"/>
    <property type="evidence" value="ECO:0007669"/>
    <property type="project" value="TreeGrafter"/>
</dbReference>
<dbReference type="InterPro" id="IPR040457">
    <property type="entry name" value="GCP_C"/>
</dbReference>
<name>A0A2T3AKM2_9PEZI</name>
<feature type="region of interest" description="Disordered" evidence="6">
    <location>
        <begin position="53"/>
        <end position="73"/>
    </location>
</feature>
<organism evidence="9 10">
    <name type="scientific">Coniella lustricola</name>
    <dbReference type="NCBI Taxonomy" id="2025994"/>
    <lineage>
        <taxon>Eukaryota</taxon>
        <taxon>Fungi</taxon>
        <taxon>Dikarya</taxon>
        <taxon>Ascomycota</taxon>
        <taxon>Pezizomycotina</taxon>
        <taxon>Sordariomycetes</taxon>
        <taxon>Sordariomycetidae</taxon>
        <taxon>Diaporthales</taxon>
        <taxon>Schizoparmaceae</taxon>
        <taxon>Coniella</taxon>
    </lineage>
</organism>